<proteinExistence type="predicted"/>
<accession>A0ACD4XY68</accession>
<sequence>MESNTGTDDHGLRSNRPASHAVPIKGMNMTEHRHMSPTTPSAILQPQRDQLDRINNHLVDLLGERMSVCMDIAELKAAHDIPMMQPQRIVQVLDQLKDKSSTVGLRPDYVQSVFKLIIEETCIQEEQLIQRRRNQGQRS</sequence>
<dbReference type="EMBL" id="CP140009">
    <property type="protein sequence ID" value="WQD74062.1"/>
    <property type="molecule type" value="Genomic_DNA"/>
</dbReference>
<organism evidence="1 2">
    <name type="scientific">Pseudomonas fluorescens</name>
    <dbReference type="NCBI Taxonomy" id="294"/>
    <lineage>
        <taxon>Bacteria</taxon>
        <taxon>Pseudomonadati</taxon>
        <taxon>Pseudomonadota</taxon>
        <taxon>Gammaproteobacteria</taxon>
        <taxon>Pseudomonadales</taxon>
        <taxon>Pseudomonadaceae</taxon>
        <taxon>Pseudomonas</taxon>
    </lineage>
</organism>
<evidence type="ECO:0000313" key="1">
    <source>
        <dbReference type="EMBL" id="WQD74062.1"/>
    </source>
</evidence>
<keyword evidence="2" id="KW-1185">Reference proteome</keyword>
<name>A0ACD4XY68_PSEFL</name>
<evidence type="ECO:0000313" key="2">
    <source>
        <dbReference type="Proteomes" id="UP001325023"/>
    </source>
</evidence>
<protein>
    <submittedName>
        <fullName evidence="1">Chorismate mutase</fullName>
    </submittedName>
</protein>
<dbReference type="Proteomes" id="UP001325023">
    <property type="component" value="Chromosome"/>
</dbReference>
<reference evidence="1" key="1">
    <citation type="submission" date="2023-12" db="EMBL/GenBank/DDBJ databases">
        <title>Genome sequencing and assembly of bacterial species from a model synthetic community.</title>
        <authorList>
            <person name="Hogle S.L."/>
        </authorList>
    </citation>
    <scope>NUCLEOTIDE SEQUENCE</scope>
    <source>
        <strain evidence="1">SBW25</strain>
    </source>
</reference>
<gene>
    <name evidence="1" type="ORF">U0037_08855</name>
</gene>